<gene>
    <name evidence="2" type="ORF">PIB30_096596</name>
</gene>
<proteinExistence type="predicted"/>
<evidence type="ECO:0000256" key="1">
    <source>
        <dbReference type="SAM" id="MobiDB-lite"/>
    </source>
</evidence>
<reference evidence="2 3" key="1">
    <citation type="journal article" date="2023" name="Plants (Basel)">
        <title>Bridging the Gap: Combining Genomics and Transcriptomics Approaches to Understand Stylosanthes scabra, an Orphan Legume from the Brazilian Caatinga.</title>
        <authorList>
            <person name="Ferreira-Neto J.R.C."/>
            <person name="da Silva M.D."/>
            <person name="Binneck E."/>
            <person name="de Melo N.F."/>
            <person name="da Silva R.H."/>
            <person name="de Melo A.L.T.M."/>
            <person name="Pandolfi V."/>
            <person name="Bustamante F.O."/>
            <person name="Brasileiro-Vidal A.C."/>
            <person name="Benko-Iseppon A.M."/>
        </authorList>
    </citation>
    <scope>NUCLEOTIDE SEQUENCE [LARGE SCALE GENOMIC DNA]</scope>
    <source>
        <tissue evidence="2">Leaves</tissue>
    </source>
</reference>
<comment type="caution">
    <text evidence="2">The sequence shown here is derived from an EMBL/GenBank/DDBJ whole genome shotgun (WGS) entry which is preliminary data.</text>
</comment>
<keyword evidence="3" id="KW-1185">Reference proteome</keyword>
<protein>
    <submittedName>
        <fullName evidence="2">Uncharacterized protein</fullName>
    </submittedName>
</protein>
<dbReference type="EMBL" id="JASCZI010123132">
    <property type="protein sequence ID" value="MED6165122.1"/>
    <property type="molecule type" value="Genomic_DNA"/>
</dbReference>
<accession>A0ABU6UUZ4</accession>
<organism evidence="2 3">
    <name type="scientific">Stylosanthes scabra</name>
    <dbReference type="NCBI Taxonomy" id="79078"/>
    <lineage>
        <taxon>Eukaryota</taxon>
        <taxon>Viridiplantae</taxon>
        <taxon>Streptophyta</taxon>
        <taxon>Embryophyta</taxon>
        <taxon>Tracheophyta</taxon>
        <taxon>Spermatophyta</taxon>
        <taxon>Magnoliopsida</taxon>
        <taxon>eudicotyledons</taxon>
        <taxon>Gunneridae</taxon>
        <taxon>Pentapetalae</taxon>
        <taxon>rosids</taxon>
        <taxon>fabids</taxon>
        <taxon>Fabales</taxon>
        <taxon>Fabaceae</taxon>
        <taxon>Papilionoideae</taxon>
        <taxon>50 kb inversion clade</taxon>
        <taxon>dalbergioids sensu lato</taxon>
        <taxon>Dalbergieae</taxon>
        <taxon>Pterocarpus clade</taxon>
        <taxon>Stylosanthes</taxon>
    </lineage>
</organism>
<evidence type="ECO:0000313" key="2">
    <source>
        <dbReference type="EMBL" id="MED6165122.1"/>
    </source>
</evidence>
<dbReference type="Proteomes" id="UP001341840">
    <property type="component" value="Unassembled WGS sequence"/>
</dbReference>
<name>A0ABU6UUZ4_9FABA</name>
<evidence type="ECO:0000313" key="3">
    <source>
        <dbReference type="Proteomes" id="UP001341840"/>
    </source>
</evidence>
<feature type="region of interest" description="Disordered" evidence="1">
    <location>
        <begin position="1"/>
        <end position="48"/>
    </location>
</feature>
<sequence length="213" mass="24094">MSDATSFTIAPETGAKSLGAGRQPTRELTSSTRNDVRNPFGVLDSPPASASDRIKSGIIYYEIEKREKYEDIDERVDLDLAIGKTQRYHFDDEPFIHSLHSIRFDLDRPYELLVESLLALRCRGPSEKKDPSPQEFGSSRRAIPTPQYSPLVPLSDMDLHPRLLRLFPLLKVNRFNKGARPVKSWELIPPSKGWMCEGNDVEGKRVTEDVPDA</sequence>
<feature type="region of interest" description="Disordered" evidence="1">
    <location>
        <begin position="124"/>
        <end position="144"/>
    </location>
</feature>